<dbReference type="InterPro" id="IPR008880">
    <property type="entry name" value="Trigger_fac_C"/>
</dbReference>
<dbReference type="InterPro" id="IPR037041">
    <property type="entry name" value="Trigger_fac_C_sf"/>
</dbReference>
<dbReference type="Gene3D" id="1.10.3120.10">
    <property type="entry name" value="Trigger factor, C-terminal domain"/>
    <property type="match status" value="1"/>
</dbReference>
<dbReference type="PROSITE" id="PS50059">
    <property type="entry name" value="FKBP_PPIASE"/>
    <property type="match status" value="1"/>
</dbReference>
<gene>
    <name evidence="12 16" type="primary">tig</name>
    <name evidence="16" type="ORF">DMENIID0002_11750</name>
</gene>
<evidence type="ECO:0000256" key="14">
    <source>
        <dbReference type="RuleBase" id="RU003914"/>
    </source>
</evidence>
<keyword evidence="12" id="KW-0963">Cytoplasm</keyword>
<dbReference type="AlphaFoldDB" id="A0AAT9G9U5"/>
<proteinExistence type="inferred from homology"/>
<dbReference type="GO" id="GO:0003755">
    <property type="term" value="F:peptidyl-prolyl cis-trans isomerase activity"/>
    <property type="evidence" value="ECO:0007669"/>
    <property type="project" value="UniProtKB-UniRule"/>
</dbReference>
<evidence type="ECO:0000256" key="11">
    <source>
        <dbReference type="ARBA" id="ARBA00029986"/>
    </source>
</evidence>
<name>A0AAT9G9U5_9RICK</name>
<reference evidence="16" key="1">
    <citation type="submission" date="2024-01" db="EMBL/GenBank/DDBJ databases">
        <title>Sequencing the genomes of a sandfly, Sergentomyia squamirostris, and its two endosymbionts.</title>
        <authorList>
            <person name="Itokawa K."/>
            <person name="Sanjoba C."/>
        </authorList>
    </citation>
    <scope>NUCLEOTIDE SEQUENCE</scope>
    <source>
        <strain evidence="16">RiSSQ</strain>
    </source>
</reference>
<dbReference type="GO" id="GO:0043022">
    <property type="term" value="F:ribosome binding"/>
    <property type="evidence" value="ECO:0007669"/>
    <property type="project" value="TreeGrafter"/>
</dbReference>
<evidence type="ECO:0000313" key="16">
    <source>
        <dbReference type="EMBL" id="BFD46529.1"/>
    </source>
</evidence>
<evidence type="ECO:0000259" key="15">
    <source>
        <dbReference type="PROSITE" id="PS50059"/>
    </source>
</evidence>
<dbReference type="GO" id="GO:0043335">
    <property type="term" value="P:protein unfolding"/>
    <property type="evidence" value="ECO:0007669"/>
    <property type="project" value="TreeGrafter"/>
</dbReference>
<dbReference type="GO" id="GO:0044183">
    <property type="term" value="F:protein folding chaperone"/>
    <property type="evidence" value="ECO:0007669"/>
    <property type="project" value="TreeGrafter"/>
</dbReference>
<comment type="similarity">
    <text evidence="2 12 14">Belongs to the FKBP-type PPIase family. Tig subfamily.</text>
</comment>
<comment type="subcellular location">
    <subcellularLocation>
        <location evidence="12">Cytoplasm</location>
    </subcellularLocation>
    <text evidence="12">About half TF is bound to the ribosome near the polypeptide exit tunnel while the other half is free in the cytoplasm.</text>
</comment>
<dbReference type="InterPro" id="IPR008881">
    <property type="entry name" value="Trigger_fac_ribosome-bd_bac"/>
</dbReference>
<feature type="domain" description="PPIase FKBP-type" evidence="15">
    <location>
        <begin position="162"/>
        <end position="244"/>
    </location>
</feature>
<keyword evidence="5 12" id="KW-0132">Cell division</keyword>
<evidence type="ECO:0000256" key="5">
    <source>
        <dbReference type="ARBA" id="ARBA00022618"/>
    </source>
</evidence>
<evidence type="ECO:0000256" key="6">
    <source>
        <dbReference type="ARBA" id="ARBA00023110"/>
    </source>
</evidence>
<dbReference type="GO" id="GO:0005737">
    <property type="term" value="C:cytoplasm"/>
    <property type="evidence" value="ECO:0007669"/>
    <property type="project" value="UniProtKB-SubCell"/>
</dbReference>
<dbReference type="GO" id="GO:0015031">
    <property type="term" value="P:protein transport"/>
    <property type="evidence" value="ECO:0007669"/>
    <property type="project" value="UniProtKB-UniRule"/>
</dbReference>
<evidence type="ECO:0000256" key="9">
    <source>
        <dbReference type="ARBA" id="ARBA00023306"/>
    </source>
</evidence>
<dbReference type="SUPFAM" id="SSF102735">
    <property type="entry name" value="Trigger factor ribosome-binding domain"/>
    <property type="match status" value="1"/>
</dbReference>
<evidence type="ECO:0000256" key="3">
    <source>
        <dbReference type="ARBA" id="ARBA00013194"/>
    </source>
</evidence>
<dbReference type="InterPro" id="IPR036611">
    <property type="entry name" value="Trigger_fac_ribosome-bd_sf"/>
</dbReference>
<keyword evidence="6 12" id="KW-0697">Rotamase</keyword>
<comment type="catalytic activity">
    <reaction evidence="1 12 13">
        <text>[protein]-peptidylproline (omega=180) = [protein]-peptidylproline (omega=0)</text>
        <dbReference type="Rhea" id="RHEA:16237"/>
        <dbReference type="Rhea" id="RHEA-COMP:10747"/>
        <dbReference type="Rhea" id="RHEA-COMP:10748"/>
        <dbReference type="ChEBI" id="CHEBI:83833"/>
        <dbReference type="ChEBI" id="CHEBI:83834"/>
        <dbReference type="EC" id="5.2.1.8"/>
    </reaction>
</comment>
<dbReference type="Pfam" id="PF00254">
    <property type="entry name" value="FKBP_C"/>
    <property type="match status" value="1"/>
</dbReference>
<dbReference type="NCBIfam" id="TIGR00115">
    <property type="entry name" value="tig"/>
    <property type="match status" value="1"/>
</dbReference>
<dbReference type="Gene3D" id="3.10.50.40">
    <property type="match status" value="1"/>
</dbReference>
<evidence type="ECO:0000256" key="10">
    <source>
        <dbReference type="ARBA" id="ARBA00024849"/>
    </source>
</evidence>
<dbReference type="PIRSF" id="PIRSF003095">
    <property type="entry name" value="Trigger_factor"/>
    <property type="match status" value="1"/>
</dbReference>
<dbReference type="SUPFAM" id="SSF54534">
    <property type="entry name" value="FKBP-like"/>
    <property type="match status" value="1"/>
</dbReference>
<dbReference type="SUPFAM" id="SSF109998">
    <property type="entry name" value="Triger factor/SurA peptide-binding domain-like"/>
    <property type="match status" value="1"/>
</dbReference>
<evidence type="ECO:0000256" key="2">
    <source>
        <dbReference type="ARBA" id="ARBA00005464"/>
    </source>
</evidence>
<dbReference type="InterPro" id="IPR001179">
    <property type="entry name" value="PPIase_FKBP_dom"/>
</dbReference>
<evidence type="ECO:0000256" key="4">
    <source>
        <dbReference type="ARBA" id="ARBA00016902"/>
    </source>
</evidence>
<evidence type="ECO:0000256" key="13">
    <source>
        <dbReference type="PROSITE-ProRule" id="PRU00277"/>
    </source>
</evidence>
<dbReference type="InterPro" id="IPR046357">
    <property type="entry name" value="PPIase_dom_sf"/>
</dbReference>
<comment type="domain">
    <text evidence="12">Consists of 3 domains; the N-terminus binds the ribosome, the middle domain has PPIase activity, while the C-terminus has intrinsic chaperone activity on its own.</text>
</comment>
<dbReference type="InterPro" id="IPR027304">
    <property type="entry name" value="Trigger_fact/SurA_dom_sf"/>
</dbReference>
<dbReference type="Pfam" id="PF05698">
    <property type="entry name" value="Trigger_C"/>
    <property type="match status" value="1"/>
</dbReference>
<organism evidence="16">
    <name type="scientific">Candidatus Tisiphia endosymbiont of Sergentomyia squamirostris</name>
    <dbReference type="NCBI Taxonomy" id="3113639"/>
    <lineage>
        <taxon>Bacteria</taxon>
        <taxon>Pseudomonadati</taxon>
        <taxon>Pseudomonadota</taxon>
        <taxon>Alphaproteobacteria</taxon>
        <taxon>Rickettsiales</taxon>
        <taxon>Rickettsiaceae</taxon>
        <taxon>Rickettsieae</taxon>
        <taxon>Candidatus Tisiphia</taxon>
    </lineage>
</organism>
<dbReference type="Pfam" id="PF05697">
    <property type="entry name" value="Trigger_N"/>
    <property type="match status" value="1"/>
</dbReference>
<keyword evidence="9 12" id="KW-0131">Cell cycle</keyword>
<dbReference type="EMBL" id="AP029170">
    <property type="protein sequence ID" value="BFD46529.1"/>
    <property type="molecule type" value="Genomic_DNA"/>
</dbReference>
<dbReference type="EC" id="5.2.1.8" evidence="3 12"/>
<evidence type="ECO:0000256" key="1">
    <source>
        <dbReference type="ARBA" id="ARBA00000971"/>
    </source>
</evidence>
<keyword evidence="7 12" id="KW-0143">Chaperone</keyword>
<protein>
    <recommendedName>
        <fullName evidence="4 12">Trigger factor</fullName>
        <shortName evidence="12">TF</shortName>
        <ecNumber evidence="3 12">5.2.1.8</ecNumber>
    </recommendedName>
    <alternativeName>
        <fullName evidence="11 12">PPIase</fullName>
    </alternativeName>
</protein>
<dbReference type="GO" id="GO:0051301">
    <property type="term" value="P:cell division"/>
    <property type="evidence" value="ECO:0007669"/>
    <property type="project" value="UniProtKB-KW"/>
</dbReference>
<comment type="function">
    <text evidence="10 12">Involved in protein export. Acts as a chaperone by maintaining the newly synthesized protein in an open conformation. Functions as a peptidyl-prolyl cis-trans isomerase.</text>
</comment>
<dbReference type="HAMAP" id="MF_00303">
    <property type="entry name" value="Trigger_factor_Tig"/>
    <property type="match status" value="1"/>
</dbReference>
<dbReference type="PANTHER" id="PTHR30560:SF3">
    <property type="entry name" value="TRIGGER FACTOR-LIKE PROTEIN TIG, CHLOROPLASTIC"/>
    <property type="match status" value="1"/>
</dbReference>
<accession>A0AAT9G9U5</accession>
<dbReference type="InterPro" id="IPR005215">
    <property type="entry name" value="Trig_fac"/>
</dbReference>
<evidence type="ECO:0000256" key="12">
    <source>
        <dbReference type="HAMAP-Rule" id="MF_00303"/>
    </source>
</evidence>
<evidence type="ECO:0000256" key="7">
    <source>
        <dbReference type="ARBA" id="ARBA00023186"/>
    </source>
</evidence>
<dbReference type="FunFam" id="3.10.50.40:FF:000001">
    <property type="entry name" value="Trigger factor"/>
    <property type="match status" value="1"/>
</dbReference>
<sequence>MQVTELKNEGLDFEVKVVLPSSKIANEVQKELASLAKKVKLDGFRVGKVPISIVNKKYKQSVRSDVVNHEINHAVQHVIKDHKLKTVGEPQLENLRNEENEDIEFTLKFELLPDIELPDFKKMKITHPKLVIKEDDVNKQIDKLASISKIYNKESKGKVKKGQEVTIDAIGYVNNEAFEGGKVTDYKLVIGSGTFIEGFEDQLIGTKIGDEVEVNVKFPEDYHMEQVAGQPAKFIVQVKAVHSADEVVIDDEFAKKFNCETLEELRDNISKSIENEYSEPIRILMKMSLFDQLEKLLMFNVPKSLIDQEISILKSQTEESNSDSDSIFKDKSEAEISEYYNKLVLRRVRIGLMLSEYMKIKNLHIEQKDLVSAIMAQARKFPGQETAIFDFYKKNPNALERLKGPLLEEKTVQHIFDNEVILEEKNYTKEKLEEFLAQEEDRVV</sequence>
<evidence type="ECO:0000256" key="8">
    <source>
        <dbReference type="ARBA" id="ARBA00023235"/>
    </source>
</evidence>
<dbReference type="PANTHER" id="PTHR30560">
    <property type="entry name" value="TRIGGER FACTOR CHAPERONE AND PEPTIDYL-PROLYL CIS/TRANS ISOMERASE"/>
    <property type="match status" value="1"/>
</dbReference>
<keyword evidence="8 12" id="KW-0413">Isomerase</keyword>
<dbReference type="Gene3D" id="3.30.70.1050">
    <property type="entry name" value="Trigger factor ribosome-binding domain"/>
    <property type="match status" value="1"/>
</dbReference>
<dbReference type="GO" id="GO:0051083">
    <property type="term" value="P:'de novo' cotranslational protein folding"/>
    <property type="evidence" value="ECO:0007669"/>
    <property type="project" value="TreeGrafter"/>
</dbReference>